<organism evidence="2 3">
    <name type="scientific">Planomonospora sphaerica</name>
    <dbReference type="NCBI Taxonomy" id="161355"/>
    <lineage>
        <taxon>Bacteria</taxon>
        <taxon>Bacillati</taxon>
        <taxon>Actinomycetota</taxon>
        <taxon>Actinomycetes</taxon>
        <taxon>Streptosporangiales</taxon>
        <taxon>Streptosporangiaceae</taxon>
        <taxon>Planomonospora</taxon>
    </lineage>
</organism>
<reference evidence="2 3" key="1">
    <citation type="journal article" date="2016" name="Genome Announc.">
        <title>Draft Genome Sequence of Planomonospora sphaerica JCM9374, a Rare Actinomycete.</title>
        <authorList>
            <person name="Dohra H."/>
            <person name="Suzuki T."/>
            <person name="Inoue Y."/>
            <person name="Kodani S."/>
        </authorList>
    </citation>
    <scope>NUCLEOTIDE SEQUENCE [LARGE SCALE GENOMIC DNA]</scope>
    <source>
        <strain evidence="2 3">JCM 9374</strain>
    </source>
</reference>
<dbReference type="GO" id="GO:0016740">
    <property type="term" value="F:transferase activity"/>
    <property type="evidence" value="ECO:0007669"/>
    <property type="project" value="UniProtKB-KW"/>
</dbReference>
<comment type="caution">
    <text evidence="2">The sequence shown here is derived from an EMBL/GenBank/DDBJ whole genome shotgun (WGS) entry which is preliminary data.</text>
</comment>
<dbReference type="SUPFAM" id="SSF53448">
    <property type="entry name" value="Nucleotide-diphospho-sugar transferases"/>
    <property type="match status" value="1"/>
</dbReference>
<dbReference type="InterPro" id="IPR050834">
    <property type="entry name" value="Glycosyltransf_2"/>
</dbReference>
<sequence length="309" mass="34302">MTDTPPSALPTVSVVVATRDRPLLLAKAIESIMGQSYEGDIECVVVYDQVPPDTSMERSDPHRSVVVVGNDRSPGLAGARNSGALRSRGELLAFCDDDDEWLPGKLSAQVSLLESRRADVAVSGIYVLFDGRSTARVADESSLTVLQLARRRVMEAHPSTVLVRREAFFDRIGLVDEEIPGSYGEDYDWMLRAAAAGPIAAVEEPLVRVLWGSQSFFQRDWRMVVDGLEYLAGKHEILRADPRASAKITGRQAFAFAALGDRRQALRLAWRTFRSNWRQPRSYLVLMMTAGLLRPDFMLRTAHSRGRGI</sequence>
<accession>A0A161LLX9</accession>
<dbReference type="Proteomes" id="UP000077701">
    <property type="component" value="Unassembled WGS sequence"/>
</dbReference>
<dbReference type="Gene3D" id="3.90.550.10">
    <property type="entry name" value="Spore Coat Polysaccharide Biosynthesis Protein SpsA, Chain A"/>
    <property type="match status" value="1"/>
</dbReference>
<dbReference type="InterPro" id="IPR029044">
    <property type="entry name" value="Nucleotide-diphossugar_trans"/>
</dbReference>
<dbReference type="OrthoDB" id="153025at2"/>
<dbReference type="RefSeq" id="WP_068898298.1">
    <property type="nucleotide sequence ID" value="NZ_BDCX01000008.1"/>
</dbReference>
<dbReference type="PANTHER" id="PTHR43685:SF11">
    <property type="entry name" value="GLYCOSYLTRANSFERASE TAGX-RELATED"/>
    <property type="match status" value="1"/>
</dbReference>
<keyword evidence="2" id="KW-0808">Transferase</keyword>
<dbReference type="STRING" id="161355.PS9374_03776"/>
<proteinExistence type="predicted"/>
<dbReference type="EMBL" id="BDCX01000008">
    <property type="protein sequence ID" value="GAT68115.1"/>
    <property type="molecule type" value="Genomic_DNA"/>
</dbReference>
<feature type="domain" description="Glycosyltransferase 2-like" evidence="1">
    <location>
        <begin position="13"/>
        <end position="152"/>
    </location>
</feature>
<evidence type="ECO:0000313" key="3">
    <source>
        <dbReference type="Proteomes" id="UP000077701"/>
    </source>
</evidence>
<dbReference type="CDD" id="cd00761">
    <property type="entry name" value="Glyco_tranf_GTA_type"/>
    <property type="match status" value="1"/>
</dbReference>
<dbReference type="AlphaFoldDB" id="A0A161LLX9"/>
<evidence type="ECO:0000313" key="2">
    <source>
        <dbReference type="EMBL" id="GAT68115.1"/>
    </source>
</evidence>
<reference evidence="3" key="2">
    <citation type="submission" date="2016-04" db="EMBL/GenBank/DDBJ databases">
        <title>Planomonospora sphaerica JCM9374 whole genome shotgun sequence.</title>
        <authorList>
            <person name="Suzuki T."/>
            <person name="Dohra H."/>
            <person name="Kodani S."/>
        </authorList>
    </citation>
    <scope>NUCLEOTIDE SEQUENCE [LARGE SCALE GENOMIC DNA]</scope>
    <source>
        <strain evidence="3">JCM 9374</strain>
    </source>
</reference>
<dbReference type="InterPro" id="IPR001173">
    <property type="entry name" value="Glyco_trans_2-like"/>
</dbReference>
<keyword evidence="3" id="KW-1185">Reference proteome</keyword>
<gene>
    <name evidence="2" type="ORF">PS9374_03776</name>
</gene>
<evidence type="ECO:0000259" key="1">
    <source>
        <dbReference type="Pfam" id="PF00535"/>
    </source>
</evidence>
<dbReference type="PANTHER" id="PTHR43685">
    <property type="entry name" value="GLYCOSYLTRANSFERASE"/>
    <property type="match status" value="1"/>
</dbReference>
<dbReference type="Pfam" id="PF00535">
    <property type="entry name" value="Glycos_transf_2"/>
    <property type="match status" value="1"/>
</dbReference>
<protein>
    <submittedName>
        <fullName evidence="2">Glycosyl transferase 2</fullName>
    </submittedName>
</protein>
<name>A0A161LLX9_9ACTN</name>